<evidence type="ECO:0000313" key="12">
    <source>
        <dbReference type="EMBL" id="VDC42021.1"/>
    </source>
</evidence>
<dbReference type="InterPro" id="IPR053859">
    <property type="entry name" value="MVD-like_N"/>
</dbReference>
<reference evidence="12 13" key="1">
    <citation type="submission" date="2018-10" db="EMBL/GenBank/DDBJ databases">
        <authorList>
            <consortium name="Molecular Microbiology and Infection Unit (UMMI)"/>
            <person name="Machado M."/>
        </authorList>
    </citation>
    <scope>NUCLEOTIDE SEQUENCE [LARGE SCALE GENOMIC DNA]</scope>
    <source>
        <strain evidence="12">FMV2238.02</strain>
    </source>
</reference>
<keyword evidence="9" id="KW-0456">Lyase</keyword>
<feature type="domain" description="Diphosphomevalonate decarboxylase-like N-terminal" evidence="11">
    <location>
        <begin position="11"/>
        <end position="157"/>
    </location>
</feature>
<evidence type="ECO:0000256" key="6">
    <source>
        <dbReference type="ARBA" id="ARBA00022777"/>
    </source>
</evidence>
<dbReference type="Gene3D" id="3.30.70.890">
    <property type="entry name" value="GHMP kinase, C-terminal domain"/>
    <property type="match status" value="1"/>
</dbReference>
<dbReference type="PROSITE" id="PS00627">
    <property type="entry name" value="GHMP_KINASES_ATP"/>
    <property type="match status" value="1"/>
</dbReference>
<keyword evidence="3" id="KW-0444">Lipid biosynthesis</keyword>
<dbReference type="InterPro" id="IPR005935">
    <property type="entry name" value="Mev_decarb"/>
</dbReference>
<dbReference type="PANTHER" id="PTHR10977">
    <property type="entry name" value="DIPHOSPHOMEVALONATE DECARBOXYLASE"/>
    <property type="match status" value="1"/>
</dbReference>
<keyword evidence="13" id="KW-1185">Reference proteome</keyword>
<dbReference type="SUPFAM" id="SSF55060">
    <property type="entry name" value="GHMP Kinase, C-terminal domain"/>
    <property type="match status" value="1"/>
</dbReference>
<dbReference type="Pfam" id="PF22700">
    <property type="entry name" value="MVD-like_N"/>
    <property type="match status" value="1"/>
</dbReference>
<evidence type="ECO:0000256" key="4">
    <source>
        <dbReference type="ARBA" id="ARBA00022679"/>
    </source>
</evidence>
<dbReference type="SUPFAM" id="SSF54211">
    <property type="entry name" value="Ribosomal protein S5 domain 2-like"/>
    <property type="match status" value="1"/>
</dbReference>
<feature type="domain" description="Mvd1 C-terminal" evidence="10">
    <location>
        <begin position="172"/>
        <end position="302"/>
    </location>
</feature>
<organism evidence="12 13">
    <name type="scientific">Streptococcus canis</name>
    <dbReference type="NCBI Taxonomy" id="1329"/>
    <lineage>
        <taxon>Bacteria</taxon>
        <taxon>Bacillati</taxon>
        <taxon>Bacillota</taxon>
        <taxon>Bacilli</taxon>
        <taxon>Lactobacillales</taxon>
        <taxon>Streptococcaceae</taxon>
        <taxon>Streptococcus</taxon>
    </lineage>
</organism>
<dbReference type="InterPro" id="IPR020568">
    <property type="entry name" value="Ribosomal_Su5_D2-typ_SF"/>
</dbReference>
<evidence type="ECO:0000256" key="2">
    <source>
        <dbReference type="ARBA" id="ARBA00012296"/>
    </source>
</evidence>
<dbReference type="InterPro" id="IPR041431">
    <property type="entry name" value="Mvd1_C"/>
</dbReference>
<accession>A0A3P5XNB7</accession>
<proteinExistence type="inferred from homology"/>
<dbReference type="GO" id="GO:0019287">
    <property type="term" value="P:isopentenyl diphosphate biosynthetic process, mevalonate pathway"/>
    <property type="evidence" value="ECO:0007669"/>
    <property type="project" value="InterPro"/>
</dbReference>
<dbReference type="Pfam" id="PF18376">
    <property type="entry name" value="MDD_C"/>
    <property type="match status" value="1"/>
</dbReference>
<dbReference type="EC" id="4.1.1.33" evidence="2"/>
<dbReference type="GO" id="GO:0005524">
    <property type="term" value="F:ATP binding"/>
    <property type="evidence" value="ECO:0007669"/>
    <property type="project" value="UniProtKB-KW"/>
</dbReference>
<dbReference type="PANTHER" id="PTHR10977:SF3">
    <property type="entry name" value="DIPHOSPHOMEVALONATE DECARBOXYLASE"/>
    <property type="match status" value="1"/>
</dbReference>
<dbReference type="InterPro" id="IPR014721">
    <property type="entry name" value="Ribsml_uS5_D2-typ_fold_subgr"/>
</dbReference>
<keyword evidence="8" id="KW-0443">Lipid metabolism</keyword>
<keyword evidence="5" id="KW-0547">Nucleotide-binding</keyword>
<dbReference type="GO" id="GO:0016301">
    <property type="term" value="F:kinase activity"/>
    <property type="evidence" value="ECO:0007669"/>
    <property type="project" value="UniProtKB-KW"/>
</dbReference>
<dbReference type="GO" id="GO:0004163">
    <property type="term" value="F:diphosphomevalonate decarboxylase activity"/>
    <property type="evidence" value="ECO:0007669"/>
    <property type="project" value="UniProtKB-EC"/>
</dbReference>
<dbReference type="GO" id="GO:0005829">
    <property type="term" value="C:cytosol"/>
    <property type="evidence" value="ECO:0007669"/>
    <property type="project" value="InterPro"/>
</dbReference>
<name>A0A3P5XNB7_STRCB</name>
<dbReference type="NCBIfam" id="TIGR01240">
    <property type="entry name" value="mevDPdecarb"/>
    <property type="match status" value="1"/>
</dbReference>
<keyword evidence="6 12" id="KW-0418">Kinase</keyword>
<evidence type="ECO:0000256" key="8">
    <source>
        <dbReference type="ARBA" id="ARBA00023098"/>
    </source>
</evidence>
<dbReference type="RefSeq" id="WP_125073856.1">
    <property type="nucleotide sequence ID" value="NZ_CP053792.1"/>
</dbReference>
<keyword evidence="4 12" id="KW-0808">Transferase</keyword>
<dbReference type="Gene3D" id="3.30.230.10">
    <property type="match status" value="1"/>
</dbReference>
<dbReference type="InterPro" id="IPR029765">
    <property type="entry name" value="Mev_diP_decarb"/>
</dbReference>
<evidence type="ECO:0000256" key="3">
    <source>
        <dbReference type="ARBA" id="ARBA00022516"/>
    </source>
</evidence>
<dbReference type="InterPro" id="IPR036554">
    <property type="entry name" value="GHMP_kinase_C_sf"/>
</dbReference>
<keyword evidence="7" id="KW-0067">ATP-binding</keyword>
<dbReference type="Proteomes" id="UP000280759">
    <property type="component" value="Unassembled WGS sequence"/>
</dbReference>
<evidence type="ECO:0000259" key="11">
    <source>
        <dbReference type="Pfam" id="PF22700"/>
    </source>
</evidence>
<evidence type="ECO:0000256" key="1">
    <source>
        <dbReference type="ARBA" id="ARBA00008831"/>
    </source>
</evidence>
<evidence type="ECO:0000313" key="13">
    <source>
        <dbReference type="Proteomes" id="UP000280759"/>
    </source>
</evidence>
<evidence type="ECO:0000256" key="9">
    <source>
        <dbReference type="ARBA" id="ARBA00023239"/>
    </source>
</evidence>
<protein>
    <recommendedName>
        <fullName evidence="2">diphosphomevalonate decarboxylase</fullName>
        <ecNumber evidence="2">4.1.1.33</ecNumber>
    </recommendedName>
</protein>
<evidence type="ECO:0000256" key="7">
    <source>
        <dbReference type="ARBA" id="ARBA00022840"/>
    </source>
</evidence>
<dbReference type="PIRSF" id="PIRSF015950">
    <property type="entry name" value="Mev_P_decrbx"/>
    <property type="match status" value="1"/>
</dbReference>
<gene>
    <name evidence="12" type="primary">thrB_1</name>
    <name evidence="12" type="ORF">FMV2238Y02_04650</name>
</gene>
<evidence type="ECO:0000256" key="5">
    <source>
        <dbReference type="ARBA" id="ARBA00022741"/>
    </source>
</evidence>
<dbReference type="AlphaFoldDB" id="A0A3P5XNB7"/>
<evidence type="ECO:0000259" key="10">
    <source>
        <dbReference type="Pfam" id="PF18376"/>
    </source>
</evidence>
<comment type="similarity">
    <text evidence="1">Belongs to the diphosphomevalonate decarboxylase family.</text>
</comment>
<sequence length="314" mass="34660">MDPNVITVTSYANIAIIKYWGKENQAKMIPSTSSISLTLENMFTTTSVSFLPDTATSDQFYINGVLQDEEEHTKISAIIDQFRQTGQPFVKVETQNNMPTAAGLSSSSSGLSALVKACDQLFDTQLDQKALAQKAKFASGSSSRSFFGPVAAWDKDSGAIYKVETDLKMAMIMLVLNAAKKPISSRDGMKLCRDTSTTFDQWVEASVLDYQNMLTYLKANDFEKVGQLTEANALAMHATTKTANPPFSYLTEESYQAMEAVKQLRQEGFACYFTMDAGPNVKVLCLEKDLAQLAERLGKDYRIIVSKTKDLPDV</sequence>
<dbReference type="InterPro" id="IPR006203">
    <property type="entry name" value="GHMP_knse_ATP-bd_CS"/>
</dbReference>
<dbReference type="EMBL" id="UXEP01000005">
    <property type="protein sequence ID" value="VDC42021.1"/>
    <property type="molecule type" value="Genomic_DNA"/>
</dbReference>